<comment type="similarity">
    <text evidence="1">Belongs to the STXBP/unc-18/SEC1 family.</text>
</comment>
<dbReference type="Gene3D" id="1.25.40.60">
    <property type="match status" value="1"/>
</dbReference>
<dbReference type="Gene3D" id="3.90.830.10">
    <property type="entry name" value="Syntaxin Binding Protein 1, Chain A, domain 2"/>
    <property type="match status" value="1"/>
</dbReference>
<evidence type="ECO:0000313" key="3">
    <source>
        <dbReference type="Proteomes" id="UP001057455"/>
    </source>
</evidence>
<evidence type="ECO:0000313" key="2">
    <source>
        <dbReference type="EMBL" id="GFE55786.1"/>
    </source>
</evidence>
<sequence>MSLKEKAKERLIWAIRQVVLPFGRVVLLVDNRSLRIVSACCSITDLVDEGVDLVEIVTKKRQPMKSKVAIYLLNDDYTGLDEFIKDFTPGKELYKSAFIMFNGHLSDDRALRKIAEHVNIQKVLGCFELHLNFVPYEARVFHGNMGFTLLSLYPNHSGNIVHNIASRLASLCSVLGTFPQIRYQACPNGLPQLVATGVHALIRDTSVEATRQTGDLLLVVDRSLDAIAMHIHEYTYQAFVYDVMRIPCCSDPIEQRSDDVWEFEYLANSGKREQRSALLSCEKDVLWERFRHQHIQKVNELVSEEVEQFAGQSATSVLNKANNTKDILNAVRELPKTQYMVEKYWAHIALTERSFEHLDSMNLVKIGEIEQAIATNMDKNGNKLSHSKLLQQLTELLGDVEINDDTKVRLILLYVGAYRNVSSGHLDELIDAAGLPPSCGTVVRRFVELGLGPASMENLPPVSPRNGGSTSKVIHKHHEKGDAHAYYKKHATGNEYQLSRYMPEIRHIVGRSIAGTLDAHKFPTVGAENEKAPSQGRRSASGNRRIIIYVLGGVTFSEMRVTYDMAEKTGTDLYIGGDSIIVPSDLLENMKHAFSVVEKK</sequence>
<dbReference type="InterPro" id="IPR036045">
    <property type="entry name" value="Sec1-like_sf"/>
</dbReference>
<dbReference type="InterPro" id="IPR043127">
    <property type="entry name" value="Sec-1-like_dom3a"/>
</dbReference>
<name>A0A9W5TDJ9_BABOV</name>
<dbReference type="Gene3D" id="3.40.50.1910">
    <property type="match status" value="1"/>
</dbReference>
<keyword evidence="3" id="KW-1185">Reference proteome</keyword>
<organism evidence="2 3">
    <name type="scientific">Babesia ovis</name>
    <dbReference type="NCBI Taxonomy" id="5869"/>
    <lineage>
        <taxon>Eukaryota</taxon>
        <taxon>Sar</taxon>
        <taxon>Alveolata</taxon>
        <taxon>Apicomplexa</taxon>
        <taxon>Aconoidasida</taxon>
        <taxon>Piroplasmida</taxon>
        <taxon>Babesiidae</taxon>
        <taxon>Babesia</taxon>
    </lineage>
</organism>
<dbReference type="EMBL" id="BLIY01000024">
    <property type="protein sequence ID" value="GFE55786.1"/>
    <property type="molecule type" value="Genomic_DNA"/>
</dbReference>
<protein>
    <submittedName>
        <fullName evidence="2">Syntaxin binding protein</fullName>
    </submittedName>
</protein>
<dbReference type="GO" id="GO:0016192">
    <property type="term" value="P:vesicle-mediated transport"/>
    <property type="evidence" value="ECO:0007669"/>
    <property type="project" value="InterPro"/>
</dbReference>
<dbReference type="Pfam" id="PF00995">
    <property type="entry name" value="Sec1"/>
    <property type="match status" value="1"/>
</dbReference>
<dbReference type="InterPro" id="IPR001619">
    <property type="entry name" value="Sec1-like"/>
</dbReference>
<comment type="caution">
    <text evidence="2">The sequence shown here is derived from an EMBL/GenBank/DDBJ whole genome shotgun (WGS) entry which is preliminary data.</text>
</comment>
<dbReference type="PIRSF" id="PIRSF005715">
    <property type="entry name" value="VPS45_Sec1"/>
    <property type="match status" value="1"/>
</dbReference>
<dbReference type="SUPFAM" id="SSF56815">
    <property type="entry name" value="Sec1/munc18-like (SM) proteins"/>
    <property type="match status" value="1"/>
</dbReference>
<evidence type="ECO:0000256" key="1">
    <source>
        <dbReference type="ARBA" id="ARBA00009884"/>
    </source>
</evidence>
<reference evidence="2" key="1">
    <citation type="submission" date="2019-12" db="EMBL/GenBank/DDBJ databases">
        <title>Genome sequence of Babesia ovis.</title>
        <authorList>
            <person name="Yamagishi J."/>
            <person name="Sevinc F."/>
            <person name="Xuan X."/>
        </authorList>
    </citation>
    <scope>NUCLEOTIDE SEQUENCE</scope>
    <source>
        <strain evidence="2">Selcuk</strain>
    </source>
</reference>
<gene>
    <name evidence="2" type="ORF">BaOVIS_031900</name>
</gene>
<dbReference type="InterPro" id="IPR043154">
    <property type="entry name" value="Sec-1-like_dom1"/>
</dbReference>
<dbReference type="AlphaFoldDB" id="A0A9W5TDJ9"/>
<dbReference type="Gene3D" id="3.40.50.2060">
    <property type="match status" value="1"/>
</dbReference>
<dbReference type="OrthoDB" id="2228at2759"/>
<dbReference type="PANTHER" id="PTHR11679">
    <property type="entry name" value="VESICLE PROTEIN SORTING-ASSOCIATED"/>
    <property type="match status" value="1"/>
</dbReference>
<accession>A0A9W5TDJ9</accession>
<dbReference type="InterPro" id="IPR027482">
    <property type="entry name" value="Sec1-like_dom2"/>
</dbReference>
<dbReference type="Proteomes" id="UP001057455">
    <property type="component" value="Unassembled WGS sequence"/>
</dbReference>
<proteinExistence type="inferred from homology"/>